<name>A0A0J9Y541_BRUMA</name>
<dbReference type="RefSeq" id="XP_042936100.1">
    <property type="nucleotide sequence ID" value="XM_043080166.1"/>
</dbReference>
<dbReference type="EMBL" id="LN857024">
    <property type="protein sequence ID" value="CDQ01957.1"/>
    <property type="molecule type" value="Genomic_DNA"/>
</dbReference>
<evidence type="ECO:0000313" key="1">
    <source>
        <dbReference type="EMBL" id="CDQ01957.1"/>
    </source>
</evidence>
<sequence>MLWYIHSKILEVFYTESGSRPQEAKQAGGLSAN</sequence>
<proteinExistence type="predicted"/>
<reference evidence="2" key="3">
    <citation type="submission" date="2019-04" db="EMBL/GenBank/DDBJ databases">
        <authorList>
            <person name="Howe K."/>
            <person name="Paulini M."/>
            <person name="Williams G."/>
        </authorList>
    </citation>
    <scope>NUCLEOTIDE SEQUENCE [LARGE SCALE GENOMIC DNA]</scope>
    <source>
        <strain evidence="2">FR3</strain>
    </source>
</reference>
<organism evidence="1">
    <name type="scientific">Brugia malayi</name>
    <name type="common">Filarial nematode worm</name>
    <dbReference type="NCBI Taxonomy" id="6279"/>
    <lineage>
        <taxon>Eukaryota</taxon>
        <taxon>Metazoa</taxon>
        <taxon>Ecdysozoa</taxon>
        <taxon>Nematoda</taxon>
        <taxon>Chromadorea</taxon>
        <taxon>Rhabditida</taxon>
        <taxon>Spirurina</taxon>
        <taxon>Spiruromorpha</taxon>
        <taxon>Filarioidea</taxon>
        <taxon>Onchocercidae</taxon>
        <taxon>Brugia</taxon>
    </lineage>
</organism>
<gene>
    <name evidence="1 2" type="ORF">Bm13632</name>
    <name evidence="2" type="ORF">BM_BM13632</name>
    <name evidence="1" type="ORF">BM_Bm13632</name>
</gene>
<reference evidence="1" key="1">
    <citation type="journal article" date="2007" name="Science">
        <title>Draft genome of the filarial nematode parasite Brugia malayi.</title>
        <authorList>
            <person name="Ghedin E."/>
            <person name="Wang S."/>
            <person name="Spiro D."/>
            <person name="Caler E."/>
            <person name="Zhao Q."/>
            <person name="Crabtree J."/>
            <person name="Allen J.E."/>
            <person name="Delcher A.L."/>
            <person name="Guiliano D.B."/>
            <person name="Miranda-Saavedra D."/>
            <person name="Angiuoli S.V."/>
            <person name="Creasy T."/>
            <person name="Amedeo P."/>
            <person name="Haas B."/>
            <person name="El-Sayed N.M."/>
            <person name="Wortman J.R."/>
            <person name="Feldblyum T."/>
            <person name="Tallon L."/>
            <person name="Schatz M."/>
            <person name="Shumway M."/>
            <person name="Koo H."/>
            <person name="Salzberg S.L."/>
            <person name="Schobel S."/>
            <person name="Pertea M."/>
            <person name="Pop M."/>
            <person name="White O."/>
            <person name="Barton G.J."/>
            <person name="Carlow C.K."/>
            <person name="Crawford M.J."/>
            <person name="Daub J."/>
            <person name="Dimmic M.W."/>
            <person name="Estes C.F."/>
            <person name="Foster J.M."/>
            <person name="Ganatra M."/>
            <person name="Gregory W.F."/>
            <person name="Johnson N.M."/>
            <person name="Jin J."/>
            <person name="Komuniecki R."/>
            <person name="Korf I."/>
            <person name="Kumar S."/>
            <person name="Laney S."/>
            <person name="Li B.W."/>
            <person name="Li W."/>
            <person name="Lindblom T.H."/>
            <person name="Lustigman S."/>
            <person name="Ma D."/>
            <person name="Maina C.V."/>
            <person name="Martin D.M."/>
            <person name="McCarter J.P."/>
            <person name="McReynolds L."/>
            <person name="Mitreva M."/>
            <person name="Nutman T.B."/>
            <person name="Parkinson J."/>
            <person name="Peregrin-Alvarez J.M."/>
            <person name="Poole C."/>
            <person name="Ren Q."/>
            <person name="Saunders L."/>
            <person name="Sluder A.E."/>
            <person name="Smith K."/>
            <person name="Stanke M."/>
            <person name="Unnasch T.R."/>
            <person name="Ware J."/>
            <person name="Wei A.D."/>
            <person name="Weil G."/>
            <person name="Williams D.J."/>
            <person name="Zhang Y."/>
            <person name="Williams S.A."/>
            <person name="Fraser-Liggett C."/>
            <person name="Slatko B."/>
            <person name="Blaxter M.L."/>
            <person name="Scott A.L."/>
        </authorList>
    </citation>
    <scope>NUCLEOTIDE SEQUENCE</scope>
    <source>
        <strain evidence="1">FR3</strain>
    </source>
</reference>
<reference evidence="1" key="2">
    <citation type="submission" date="2012-12" db="EMBL/GenBank/DDBJ databases">
        <authorList>
            <person name="Gao Y.W."/>
            <person name="Fan S.T."/>
            <person name="Sun H.T."/>
            <person name="Wang Z."/>
            <person name="Gao X.L."/>
            <person name="Li Y.G."/>
            <person name="Wang T.C."/>
            <person name="Zhang K."/>
            <person name="Xu W.W."/>
            <person name="Yu Z.J."/>
            <person name="Xia X.Z."/>
        </authorList>
    </citation>
    <scope>NUCLEOTIDE SEQUENCE</scope>
    <source>
        <strain evidence="1">FR3</strain>
    </source>
</reference>
<dbReference type="GeneID" id="66057924"/>
<dbReference type="KEGG" id="bmy:BM_BM13632"/>
<dbReference type="AlphaFoldDB" id="A0A0J9Y541"/>
<evidence type="ECO:0000313" key="2">
    <source>
        <dbReference type="EMBL" id="VIO96067.1"/>
    </source>
</evidence>
<accession>A0A4E9FGQ6</accession>
<dbReference type="EMBL" id="CAAKNF010000194">
    <property type="protein sequence ID" value="VIO96067.1"/>
    <property type="molecule type" value="Genomic_DNA"/>
</dbReference>
<protein>
    <submittedName>
        <fullName evidence="1">Bm13632</fullName>
    </submittedName>
    <submittedName>
        <fullName evidence="2">Rnf126-prov protein, putative</fullName>
    </submittedName>
</protein>
<dbReference type="CTD" id="66057924"/>
<accession>A0A0J9Y541</accession>